<accession>A0A1N6GZV4</accession>
<dbReference type="AlphaFoldDB" id="A0A1N6GZV4"/>
<name>A0A1N6GZV4_9BACT</name>
<organism evidence="1 2">
    <name type="scientific">Chitinophaga niabensis</name>
    <dbReference type="NCBI Taxonomy" id="536979"/>
    <lineage>
        <taxon>Bacteria</taxon>
        <taxon>Pseudomonadati</taxon>
        <taxon>Bacteroidota</taxon>
        <taxon>Chitinophagia</taxon>
        <taxon>Chitinophagales</taxon>
        <taxon>Chitinophagaceae</taxon>
        <taxon>Chitinophaga</taxon>
    </lineage>
</organism>
<keyword evidence="2" id="KW-1185">Reference proteome</keyword>
<proteinExistence type="predicted"/>
<evidence type="ECO:0000313" key="2">
    <source>
        <dbReference type="Proteomes" id="UP000185003"/>
    </source>
</evidence>
<reference evidence="1 2" key="1">
    <citation type="submission" date="2016-11" db="EMBL/GenBank/DDBJ databases">
        <authorList>
            <person name="Jaros S."/>
            <person name="Januszkiewicz K."/>
            <person name="Wedrychowicz H."/>
        </authorList>
    </citation>
    <scope>NUCLEOTIDE SEQUENCE [LARGE SCALE GENOMIC DNA]</scope>
    <source>
        <strain evidence="1 2">DSM 24787</strain>
    </source>
</reference>
<dbReference type="OrthoDB" id="937176at2"/>
<protein>
    <submittedName>
        <fullName evidence="1">Uncharacterized protein</fullName>
    </submittedName>
</protein>
<evidence type="ECO:0000313" key="1">
    <source>
        <dbReference type="EMBL" id="SIO13039.1"/>
    </source>
</evidence>
<gene>
    <name evidence="1" type="ORF">SAMN04488055_3088</name>
</gene>
<dbReference type="EMBL" id="FSRA01000001">
    <property type="protein sequence ID" value="SIO13039.1"/>
    <property type="molecule type" value="Genomic_DNA"/>
</dbReference>
<sequence>MKQITFGVIFLLSLLQASCDKDNNDHYEVPPKVKVTVFQSAGDSATIVTQINNFRAQIGDPVNNAPGATTGRREVNWDGVPPNLTNNDLFPADFFNLTDPAGANGRKRGLIYTAASLPLRLDSTSFAQIDASYADEFIPFSQKKLIVSVNSNVSEVEFKVAGTNTSAFVKGFGIIFSDVDDANSTFLECFNGSTSLGVVKAPVKKAGAAFSFLGVFFPESQVTKVRIVAGNAKLATGVKDLSDGGTKDLVAYDDFFYSEPIAVQ</sequence>
<dbReference type="RefSeq" id="WP_074240079.1">
    <property type="nucleotide sequence ID" value="NZ_FSRA01000001.1"/>
</dbReference>
<dbReference type="Proteomes" id="UP000185003">
    <property type="component" value="Unassembled WGS sequence"/>
</dbReference>
<dbReference type="STRING" id="536979.SAMN04488055_3088"/>